<dbReference type="GO" id="GO:0001228">
    <property type="term" value="F:DNA-binding transcription activator activity, RNA polymerase II-specific"/>
    <property type="evidence" value="ECO:0007669"/>
    <property type="project" value="InterPro"/>
</dbReference>
<dbReference type="SUPFAM" id="SSF81296">
    <property type="entry name" value="E set domains"/>
    <property type="match status" value="1"/>
</dbReference>
<dbReference type="Proteomes" id="UP001148786">
    <property type="component" value="Unassembled WGS sequence"/>
</dbReference>
<evidence type="ECO:0000259" key="1">
    <source>
        <dbReference type="Pfam" id="PF20144"/>
    </source>
</evidence>
<feature type="domain" description="RBP-Jkappa IPT" evidence="1">
    <location>
        <begin position="72"/>
        <end position="144"/>
    </location>
</feature>
<dbReference type="InterPro" id="IPR013783">
    <property type="entry name" value="Ig-like_fold"/>
</dbReference>
<evidence type="ECO:0000313" key="2">
    <source>
        <dbReference type="EMBL" id="KAJ3513718.1"/>
    </source>
</evidence>
<dbReference type="GO" id="GO:0003677">
    <property type="term" value="F:DNA binding"/>
    <property type="evidence" value="ECO:0007669"/>
    <property type="project" value="InterPro"/>
</dbReference>
<name>A0A9W8K5X5_9AGAR</name>
<organism evidence="2 3">
    <name type="scientific">Agrocybe chaxingu</name>
    <dbReference type="NCBI Taxonomy" id="84603"/>
    <lineage>
        <taxon>Eukaryota</taxon>
        <taxon>Fungi</taxon>
        <taxon>Dikarya</taxon>
        <taxon>Basidiomycota</taxon>
        <taxon>Agaricomycotina</taxon>
        <taxon>Agaricomycetes</taxon>
        <taxon>Agaricomycetidae</taxon>
        <taxon>Agaricales</taxon>
        <taxon>Agaricineae</taxon>
        <taxon>Strophariaceae</taxon>
        <taxon>Agrocybe</taxon>
    </lineage>
</organism>
<dbReference type="OrthoDB" id="5600360at2759"/>
<comment type="caution">
    <text evidence="2">The sequence shown here is derived from an EMBL/GenBank/DDBJ whole genome shotgun (WGS) entry which is preliminary data.</text>
</comment>
<gene>
    <name evidence="2" type="ORF">NLJ89_g2802</name>
</gene>
<evidence type="ECO:0000313" key="3">
    <source>
        <dbReference type="Proteomes" id="UP001148786"/>
    </source>
</evidence>
<dbReference type="InterPro" id="IPR014756">
    <property type="entry name" value="Ig_E-set"/>
</dbReference>
<keyword evidence="3" id="KW-1185">Reference proteome</keyword>
<dbReference type="InterPro" id="IPR038007">
    <property type="entry name" value="RBP-Jkappa_IPT"/>
</dbReference>
<dbReference type="Pfam" id="PF20144">
    <property type="entry name" value="TIG_SUH"/>
    <property type="match status" value="1"/>
</dbReference>
<protein>
    <recommendedName>
        <fullName evidence="1">RBP-Jkappa IPT domain-containing protein</fullName>
    </recommendedName>
</protein>
<dbReference type="Gene3D" id="2.60.40.10">
    <property type="entry name" value="Immunoglobulins"/>
    <property type="match status" value="1"/>
</dbReference>
<reference evidence="2" key="1">
    <citation type="submission" date="2022-07" db="EMBL/GenBank/DDBJ databases">
        <title>Genome Sequence of Agrocybe chaxingu.</title>
        <authorList>
            <person name="Buettner E."/>
        </authorList>
    </citation>
    <scope>NUCLEOTIDE SEQUENCE</scope>
    <source>
        <strain evidence="2">MP-N11</strain>
    </source>
</reference>
<accession>A0A9W8K5X5</accession>
<dbReference type="PANTHER" id="PTHR10665">
    <property type="entry name" value="RECOMBINING BINDING PROTEIN SUPPRESSOR OF HAIRLESS"/>
    <property type="match status" value="1"/>
</dbReference>
<proteinExistence type="predicted"/>
<dbReference type="AlphaFoldDB" id="A0A9W8K5X5"/>
<dbReference type="EMBL" id="JANKHO010000183">
    <property type="protein sequence ID" value="KAJ3513718.1"/>
    <property type="molecule type" value="Genomic_DNA"/>
</dbReference>
<dbReference type="InterPro" id="IPR040159">
    <property type="entry name" value="CLS_fam"/>
</dbReference>
<sequence length="145" mass="16095">MLIDPPIDQIRYNFYVPPVLFDNQHAPQTGSFPIPSKPVTPFPGVVKYLPPDRAAEAPKSNCAQSRAMLAKPNPHASKMLTVYGENFSKNDPVHVFFGSEPSPYVEVRCTEVLGCLPPESQIVKRRPIILIRSDGVVFPSSTMYP</sequence>